<comment type="caution">
    <text evidence="2">The sequence shown here is derived from an EMBL/GenBank/DDBJ whole genome shotgun (WGS) entry which is preliminary data.</text>
</comment>
<dbReference type="PANTHER" id="PTHR46401">
    <property type="entry name" value="GLYCOSYLTRANSFERASE WBBK-RELATED"/>
    <property type="match status" value="1"/>
</dbReference>
<gene>
    <name evidence="2" type="ORF">K8N75_11020</name>
</gene>
<name>A0A8T5US18_9EURY</name>
<dbReference type="RefSeq" id="WP_223792116.1">
    <property type="nucleotide sequence ID" value="NZ_JAIOUQ010000013.1"/>
</dbReference>
<reference evidence="3" key="1">
    <citation type="journal article" date="2022" name="Microbiol. Resour. Announc.">
        <title>Draft Genome Sequence of a Methanogenic Archaeon from West Spitsbergen Permafrost.</title>
        <authorList>
            <person name="Trubitsyn V."/>
            <person name="Rivkina E."/>
            <person name="Shcherbakova V."/>
        </authorList>
    </citation>
    <scope>NUCLEOTIDE SEQUENCE [LARGE SCALE GENOMIC DNA]</scope>
    <source>
        <strain evidence="3">VT</strain>
    </source>
</reference>
<dbReference type="Gene3D" id="3.40.50.2000">
    <property type="entry name" value="Glycogen Phosphorylase B"/>
    <property type="match status" value="2"/>
</dbReference>
<keyword evidence="1" id="KW-0808">Transferase</keyword>
<dbReference type="AlphaFoldDB" id="A0A8T5US18"/>
<proteinExistence type="predicted"/>
<dbReference type="Proteomes" id="UP000825933">
    <property type="component" value="Unassembled WGS sequence"/>
</dbReference>
<keyword evidence="3" id="KW-1185">Reference proteome</keyword>
<evidence type="ECO:0000256" key="1">
    <source>
        <dbReference type="ARBA" id="ARBA00022679"/>
    </source>
</evidence>
<organism evidence="2 3">
    <name type="scientific">Methanobacterium spitsbergense</name>
    <dbReference type="NCBI Taxonomy" id="2874285"/>
    <lineage>
        <taxon>Archaea</taxon>
        <taxon>Methanobacteriati</taxon>
        <taxon>Methanobacteriota</taxon>
        <taxon>Methanomada group</taxon>
        <taxon>Methanobacteria</taxon>
        <taxon>Methanobacteriales</taxon>
        <taxon>Methanobacteriaceae</taxon>
        <taxon>Methanobacterium</taxon>
    </lineage>
</organism>
<protein>
    <submittedName>
        <fullName evidence="2">Glycosyltransferase</fullName>
    </submittedName>
</protein>
<sequence length="321" mass="36733">MKKILFTHQGPHKVHGVFAETITENWYRYGDKHSEIIKNLIKSVFDRSRYDIILVEGGLGLPHSVLKKIKNHETKIILLNADTLLFDLPKMNPLKKMVVKFLLSYVDGFIAISPLNKKIALNNYPDKPISFVYPYGSNNSFQINCDLNSNNLLFIGNQESCKRFDLLVDAVEILNKRGNAFNLYLVGSCIDSITTDFPWLHKEGFQKNLDKYFKKCSLYVHPADFDSCPVTVFETMSSGMIPIITENVGEADILTDNRLEYLVLKDNNPKTIADKILEIHNLDEKEKANISIKCKEISSKYNAETQSKEFEKAFQEVVNQL</sequence>
<accession>A0A8T5US18</accession>
<dbReference type="SUPFAM" id="SSF53756">
    <property type="entry name" value="UDP-Glycosyltransferase/glycogen phosphorylase"/>
    <property type="match status" value="1"/>
</dbReference>
<dbReference type="GO" id="GO:0016757">
    <property type="term" value="F:glycosyltransferase activity"/>
    <property type="evidence" value="ECO:0007669"/>
    <property type="project" value="TreeGrafter"/>
</dbReference>
<evidence type="ECO:0000313" key="2">
    <source>
        <dbReference type="EMBL" id="MBZ2166568.1"/>
    </source>
</evidence>
<dbReference type="Pfam" id="PF13692">
    <property type="entry name" value="Glyco_trans_1_4"/>
    <property type="match status" value="1"/>
</dbReference>
<evidence type="ECO:0000313" key="3">
    <source>
        <dbReference type="Proteomes" id="UP000825933"/>
    </source>
</evidence>
<dbReference type="EMBL" id="JAIOUQ010000013">
    <property type="protein sequence ID" value="MBZ2166568.1"/>
    <property type="molecule type" value="Genomic_DNA"/>
</dbReference>
<dbReference type="PANTHER" id="PTHR46401:SF2">
    <property type="entry name" value="GLYCOSYLTRANSFERASE WBBK-RELATED"/>
    <property type="match status" value="1"/>
</dbReference>